<protein>
    <submittedName>
        <fullName evidence="2">Uncharacterized protein</fullName>
    </submittedName>
</protein>
<sequence>MEPTTGLFIGSGLPFFSLPTMRKVTWVSPACHFISDIRTASGISNFWVRANEVSQNVRSLCLESALKDIPPAYPATPNVSIDESVWKVNEWGLLERRSLAGKPIPRSPLPSPSESKLSGKPSIPSAHDFLLFAAIDYHVFREWTVHIVRKKQRVFSTEGSGHHCVFDVSSEEDAMPIVAAQIVHRPTSQSNLRPFSEFKGTSEDDLSPYTLEIDRFWKSDAPVCHIDFHSYAPREHSTKASLRELAGAYFRVVQYLKQDKYRCMVGEVAQISVGQSLWIAILGGALLDKGRTSFQNLPGRRILKSVSADEAYQDRVEAVLKEIEPCVNKQVFDDMVFSGGVSRAPAMPLLVTGLVGQILVCYFLAVDTSAGVWTSVALSNSLFAGKLTDLHTLYFGKTHDTAEPGMKMRLPSNPSQLMVIATLDRSAPSERKLRPGFLLNLLGLIGATLGTVFQNQTRDALGFAPFEPCRPWVVYTAAGISLSAASLVLLMLFNQQRRSRDWFNQSEFPTRIAVYSTLTTALGISVLTIVFRLRGLTRFWPILDVLTWISGLPLGAIENGRMISIDRNMLHLLLTLRWLMGAMASAMGSSE</sequence>
<keyword evidence="1" id="KW-1133">Transmembrane helix</keyword>
<accession>A0ABP1CRP3</accession>
<feature type="transmembrane region" description="Helical" evidence="1">
    <location>
        <begin position="346"/>
        <end position="365"/>
    </location>
</feature>
<dbReference type="EMBL" id="OZ037944">
    <property type="protein sequence ID" value="CAL1697358.1"/>
    <property type="molecule type" value="Genomic_DNA"/>
</dbReference>
<keyword evidence="3" id="KW-1185">Reference proteome</keyword>
<evidence type="ECO:0000256" key="1">
    <source>
        <dbReference type="SAM" id="Phobius"/>
    </source>
</evidence>
<evidence type="ECO:0000313" key="2">
    <source>
        <dbReference type="EMBL" id="CAL1697358.1"/>
    </source>
</evidence>
<feature type="transmembrane region" description="Helical" evidence="1">
    <location>
        <begin position="513"/>
        <end position="533"/>
    </location>
</feature>
<keyword evidence="1" id="KW-0812">Transmembrane</keyword>
<gene>
    <name evidence="2" type="ORF">GFSPODELE1_LOCUS1619</name>
</gene>
<organism evidence="2 3">
    <name type="scientific">Somion occarium</name>
    <dbReference type="NCBI Taxonomy" id="3059160"/>
    <lineage>
        <taxon>Eukaryota</taxon>
        <taxon>Fungi</taxon>
        <taxon>Dikarya</taxon>
        <taxon>Basidiomycota</taxon>
        <taxon>Agaricomycotina</taxon>
        <taxon>Agaricomycetes</taxon>
        <taxon>Polyporales</taxon>
        <taxon>Cerrenaceae</taxon>
        <taxon>Somion</taxon>
    </lineage>
</organism>
<name>A0ABP1CRP3_9APHY</name>
<reference evidence="3" key="1">
    <citation type="submission" date="2024-04" db="EMBL/GenBank/DDBJ databases">
        <authorList>
            <person name="Shaw F."/>
            <person name="Minotto A."/>
        </authorList>
    </citation>
    <scope>NUCLEOTIDE SEQUENCE [LARGE SCALE GENOMIC DNA]</scope>
</reference>
<feature type="transmembrane region" description="Helical" evidence="1">
    <location>
        <begin position="435"/>
        <end position="453"/>
    </location>
</feature>
<keyword evidence="1" id="KW-0472">Membrane</keyword>
<evidence type="ECO:0000313" key="3">
    <source>
        <dbReference type="Proteomes" id="UP001497453"/>
    </source>
</evidence>
<proteinExistence type="predicted"/>
<dbReference type="Proteomes" id="UP001497453">
    <property type="component" value="Chromosome 1"/>
</dbReference>
<feature type="transmembrane region" description="Helical" evidence="1">
    <location>
        <begin position="473"/>
        <end position="493"/>
    </location>
</feature>